<comment type="caution">
    <text evidence="2">The sequence shown here is derived from an EMBL/GenBank/DDBJ whole genome shotgun (WGS) entry which is preliminary data.</text>
</comment>
<evidence type="ECO:0000313" key="2">
    <source>
        <dbReference type="EMBL" id="KAG5604107.1"/>
    </source>
</evidence>
<dbReference type="Proteomes" id="UP000824120">
    <property type="component" value="Chromosome 5"/>
</dbReference>
<evidence type="ECO:0000313" key="3">
    <source>
        <dbReference type="Proteomes" id="UP000824120"/>
    </source>
</evidence>
<organism evidence="2 3">
    <name type="scientific">Solanum commersonii</name>
    <name type="common">Commerson's wild potato</name>
    <name type="synonym">Commerson's nightshade</name>
    <dbReference type="NCBI Taxonomy" id="4109"/>
    <lineage>
        <taxon>Eukaryota</taxon>
        <taxon>Viridiplantae</taxon>
        <taxon>Streptophyta</taxon>
        <taxon>Embryophyta</taxon>
        <taxon>Tracheophyta</taxon>
        <taxon>Spermatophyta</taxon>
        <taxon>Magnoliopsida</taxon>
        <taxon>eudicotyledons</taxon>
        <taxon>Gunneridae</taxon>
        <taxon>Pentapetalae</taxon>
        <taxon>asterids</taxon>
        <taxon>lamiids</taxon>
        <taxon>Solanales</taxon>
        <taxon>Solanaceae</taxon>
        <taxon>Solanoideae</taxon>
        <taxon>Solaneae</taxon>
        <taxon>Solanum</taxon>
    </lineage>
</organism>
<reference evidence="2 3" key="1">
    <citation type="submission" date="2020-09" db="EMBL/GenBank/DDBJ databases">
        <title>De no assembly of potato wild relative species, Solanum commersonii.</title>
        <authorList>
            <person name="Cho K."/>
        </authorList>
    </citation>
    <scope>NUCLEOTIDE SEQUENCE [LARGE SCALE GENOMIC DNA]</scope>
    <source>
        <strain evidence="2">LZ3.2</strain>
        <tissue evidence="2">Leaf</tissue>
    </source>
</reference>
<name>A0A9J5YTK9_SOLCO</name>
<evidence type="ECO:0000256" key="1">
    <source>
        <dbReference type="SAM" id="MobiDB-lite"/>
    </source>
</evidence>
<dbReference type="EMBL" id="JACXVP010000005">
    <property type="protein sequence ID" value="KAG5604107.1"/>
    <property type="molecule type" value="Genomic_DNA"/>
</dbReference>
<sequence length="132" mass="15274">MYRMKVTNLNPTNSTTKKRTVEGKSIPSTSKFDQYDNHTKNELSNTEKSQLRRALRKVDKYILATQTTTHLEDEHPRADYNLSLSYLRVLKPAPSSAFIALQKDWNMNLRRYILSVRIYKIGNPESAPTVTI</sequence>
<protein>
    <submittedName>
        <fullName evidence="2">Uncharacterized protein</fullName>
    </submittedName>
</protein>
<proteinExistence type="predicted"/>
<gene>
    <name evidence="2" type="ORF">H5410_025599</name>
</gene>
<keyword evidence="3" id="KW-1185">Reference proteome</keyword>
<feature type="region of interest" description="Disordered" evidence="1">
    <location>
        <begin position="1"/>
        <end position="50"/>
    </location>
</feature>
<dbReference type="AlphaFoldDB" id="A0A9J5YTK9"/>
<accession>A0A9J5YTK9</accession>